<dbReference type="Proteomes" id="UP000184395">
    <property type="component" value="Unassembled WGS sequence"/>
</dbReference>
<accession>A0A1M6PQ73</accession>
<dbReference type="SMART" id="SM00228">
    <property type="entry name" value="PDZ"/>
    <property type="match status" value="2"/>
</dbReference>
<dbReference type="EC" id="3.4.21.107" evidence="4"/>
<reference evidence="14 15" key="1">
    <citation type="submission" date="2016-11" db="EMBL/GenBank/DDBJ databases">
        <authorList>
            <person name="Jaros S."/>
            <person name="Januszkiewicz K."/>
            <person name="Wedrychowicz H."/>
        </authorList>
    </citation>
    <scope>NUCLEOTIDE SEQUENCE [LARGE SCALE GENOMIC DNA]</scope>
    <source>
        <strain evidence="14 15">LMG 20594</strain>
    </source>
</reference>
<feature type="signal peptide" evidence="12">
    <location>
        <begin position="1"/>
        <end position="32"/>
    </location>
</feature>
<dbReference type="InterPro" id="IPR001478">
    <property type="entry name" value="PDZ"/>
</dbReference>
<evidence type="ECO:0000313" key="14">
    <source>
        <dbReference type="EMBL" id="SHK10083.1"/>
    </source>
</evidence>
<dbReference type="RefSeq" id="WP_073429237.1">
    <property type="nucleotide sequence ID" value="NZ_CADFGY010000015.1"/>
</dbReference>
<dbReference type="Pfam" id="PF17820">
    <property type="entry name" value="PDZ_6"/>
    <property type="match status" value="1"/>
</dbReference>
<comment type="similarity">
    <text evidence="3">Belongs to the peptidase S1C family.</text>
</comment>
<dbReference type="Gene3D" id="2.30.42.10">
    <property type="match status" value="2"/>
</dbReference>
<evidence type="ECO:0000256" key="3">
    <source>
        <dbReference type="ARBA" id="ARBA00010541"/>
    </source>
</evidence>
<dbReference type="PANTHER" id="PTHR22939:SF130">
    <property type="entry name" value="PERIPLASMIC SERINE ENDOPROTEASE DEGP-LIKE-RELATED"/>
    <property type="match status" value="1"/>
</dbReference>
<keyword evidence="12" id="KW-0732">Signal</keyword>
<protein>
    <recommendedName>
        <fullName evidence="5">Probable periplasmic serine endoprotease DegP-like</fullName>
        <ecNumber evidence="4">3.4.21.107</ecNumber>
    </recommendedName>
    <alternativeName>
        <fullName evidence="11">Protease Do</fullName>
    </alternativeName>
</protein>
<evidence type="ECO:0000256" key="6">
    <source>
        <dbReference type="ARBA" id="ARBA00022670"/>
    </source>
</evidence>
<dbReference type="PRINTS" id="PR00834">
    <property type="entry name" value="PROTEASES2C"/>
</dbReference>
<evidence type="ECO:0000256" key="4">
    <source>
        <dbReference type="ARBA" id="ARBA00013035"/>
    </source>
</evidence>
<name>A0A1M6PQ73_9BURK</name>
<evidence type="ECO:0000256" key="10">
    <source>
        <dbReference type="ARBA" id="ARBA00023016"/>
    </source>
</evidence>
<evidence type="ECO:0000256" key="5">
    <source>
        <dbReference type="ARBA" id="ARBA00013958"/>
    </source>
</evidence>
<evidence type="ECO:0000256" key="12">
    <source>
        <dbReference type="SAM" id="SignalP"/>
    </source>
</evidence>
<dbReference type="Pfam" id="PF13180">
    <property type="entry name" value="PDZ_2"/>
    <property type="match status" value="1"/>
</dbReference>
<dbReference type="Gene3D" id="2.40.10.120">
    <property type="match status" value="1"/>
</dbReference>
<dbReference type="AlphaFoldDB" id="A0A1M6PQ73"/>
<dbReference type="GO" id="GO:0006508">
    <property type="term" value="P:proteolysis"/>
    <property type="evidence" value="ECO:0007669"/>
    <property type="project" value="UniProtKB-KW"/>
</dbReference>
<comment type="catalytic activity">
    <reaction evidence="1">
        <text>Acts on substrates that are at least partially unfolded. The cleavage site P1 residue is normally between a pair of hydrophobic residues, such as Val-|-Val.</text>
        <dbReference type="EC" id="3.4.21.107"/>
    </reaction>
</comment>
<feature type="chain" id="PRO_5009920134" description="Probable periplasmic serine endoprotease DegP-like" evidence="12">
    <location>
        <begin position="33"/>
        <end position="490"/>
    </location>
</feature>
<keyword evidence="8" id="KW-0378">Hydrolase</keyword>
<evidence type="ECO:0000256" key="2">
    <source>
        <dbReference type="ARBA" id="ARBA00004418"/>
    </source>
</evidence>
<evidence type="ECO:0000259" key="13">
    <source>
        <dbReference type="PROSITE" id="PS50106"/>
    </source>
</evidence>
<evidence type="ECO:0000256" key="9">
    <source>
        <dbReference type="ARBA" id="ARBA00022825"/>
    </source>
</evidence>
<proteinExistence type="inferred from homology"/>
<keyword evidence="10" id="KW-0346">Stress response</keyword>
<keyword evidence="9" id="KW-0720">Serine protease</keyword>
<feature type="domain" description="PDZ" evidence="13">
    <location>
        <begin position="389"/>
        <end position="480"/>
    </location>
</feature>
<dbReference type="InterPro" id="IPR009003">
    <property type="entry name" value="Peptidase_S1_PA"/>
</dbReference>
<feature type="domain" description="PDZ" evidence="13">
    <location>
        <begin position="280"/>
        <end position="358"/>
    </location>
</feature>
<evidence type="ECO:0000313" key="15">
    <source>
        <dbReference type="Proteomes" id="UP000184395"/>
    </source>
</evidence>
<comment type="subcellular location">
    <subcellularLocation>
        <location evidence="2">Periplasm</location>
    </subcellularLocation>
</comment>
<evidence type="ECO:0000256" key="7">
    <source>
        <dbReference type="ARBA" id="ARBA00022764"/>
    </source>
</evidence>
<keyword evidence="7" id="KW-0574">Periplasm</keyword>
<dbReference type="GO" id="GO:0004252">
    <property type="term" value="F:serine-type endopeptidase activity"/>
    <property type="evidence" value="ECO:0007669"/>
    <property type="project" value="InterPro"/>
</dbReference>
<dbReference type="SUPFAM" id="SSF50156">
    <property type="entry name" value="PDZ domain-like"/>
    <property type="match status" value="2"/>
</dbReference>
<evidence type="ECO:0000256" key="1">
    <source>
        <dbReference type="ARBA" id="ARBA00001772"/>
    </source>
</evidence>
<dbReference type="PANTHER" id="PTHR22939">
    <property type="entry name" value="SERINE PROTEASE FAMILY S1C HTRA-RELATED"/>
    <property type="match status" value="1"/>
</dbReference>
<evidence type="ECO:0000256" key="11">
    <source>
        <dbReference type="ARBA" id="ARBA00032850"/>
    </source>
</evidence>
<gene>
    <name evidence="14" type="ORF">SAMN05192548_1013103</name>
</gene>
<organism evidence="14 15">
    <name type="scientific">Paraburkholderia terricola</name>
    <dbReference type="NCBI Taxonomy" id="169427"/>
    <lineage>
        <taxon>Bacteria</taxon>
        <taxon>Pseudomonadati</taxon>
        <taxon>Pseudomonadota</taxon>
        <taxon>Betaproteobacteria</taxon>
        <taxon>Burkholderiales</taxon>
        <taxon>Burkholderiaceae</taxon>
        <taxon>Paraburkholderia</taxon>
    </lineage>
</organism>
<dbReference type="InterPro" id="IPR036034">
    <property type="entry name" value="PDZ_sf"/>
</dbReference>
<dbReference type="Pfam" id="PF13365">
    <property type="entry name" value="Trypsin_2"/>
    <property type="match status" value="1"/>
</dbReference>
<dbReference type="STRING" id="169427.SAMN05192548_1013103"/>
<dbReference type="InterPro" id="IPR041489">
    <property type="entry name" value="PDZ_6"/>
</dbReference>
<dbReference type="InterPro" id="IPR001940">
    <property type="entry name" value="Peptidase_S1C"/>
</dbReference>
<sequence>MFNPTLVRTVFRVAVVAACLVGYPGLKSTAMAAGAAPPLAKERRVAPANAAAPLDFPALVERYGPAVVNISSVSATAQPAPAPAFAALGPDDPLASFFKRPLQAQESQGSPPSAISGVGSGFIISADGLILTTAHVVDQVDEVTVTLIDRREFKARVLLVDAQSDVAVIQIDAAKLPTVKLGDSSRVRAGEPVLTIGSPDRFQNTVTAGIVSATSRTLPDGSNFPFFQTDVSVNPDNSGGPLFNRAGEVVGIAVQVYPDQDRSGLTFAIPINLTAKLRSQLQTQRKTPSGGLGVEVQDVGAGLAGAFGLQRPAGALVNAVEPGTTAAAIGIKPGDVIVQFGDKPIERSAELLDAAAALPPGTKTTLRLIRNRRPMTMAVMIGAAGESPSVRPNDARQNDVSLTERLGLVMHPLSEGERRASGLGVGLMVDEVRGPAAAAGIQPGDVVLSLNGTLLESQEQVATLEVKAGKPIAVLIQRNNARRFVSVETR</sequence>
<dbReference type="EMBL" id="FRAB01000013">
    <property type="protein sequence ID" value="SHK10083.1"/>
    <property type="molecule type" value="Genomic_DNA"/>
</dbReference>
<dbReference type="SUPFAM" id="SSF50494">
    <property type="entry name" value="Trypsin-like serine proteases"/>
    <property type="match status" value="1"/>
</dbReference>
<keyword evidence="6 14" id="KW-0645">Protease</keyword>
<dbReference type="PROSITE" id="PS50106">
    <property type="entry name" value="PDZ"/>
    <property type="match status" value="2"/>
</dbReference>
<evidence type="ECO:0000256" key="8">
    <source>
        <dbReference type="ARBA" id="ARBA00022801"/>
    </source>
</evidence>